<evidence type="ECO:0000313" key="14">
    <source>
        <dbReference type="RefSeq" id="XP_022100942.1"/>
    </source>
</evidence>
<name>A0A8B7Z7K9_ACAPL</name>
<dbReference type="AlphaFoldDB" id="A0A8B7Z7K9"/>
<evidence type="ECO:0000256" key="2">
    <source>
        <dbReference type="ARBA" id="ARBA00022723"/>
    </source>
</evidence>
<dbReference type="PROSITE" id="PS50141">
    <property type="entry name" value="A_DEAMIN_EDITASE"/>
    <property type="match status" value="1"/>
</dbReference>
<dbReference type="RefSeq" id="XP_022100942.1">
    <property type="nucleotide sequence ID" value="XM_022245250.1"/>
</dbReference>
<dbReference type="OMA" id="YQLAWRQ"/>
<evidence type="ECO:0000256" key="10">
    <source>
        <dbReference type="ARBA" id="ARBA00041760"/>
    </source>
</evidence>
<feature type="domain" description="A to I editase" evidence="12">
    <location>
        <begin position="51"/>
        <end position="538"/>
    </location>
</feature>
<sequence>MDQNFAKEVATLCVRHYTEVLPKKGKPQANKEWTLLAAIVQVNENDLKVVAMATGTKCIGRSKMSKEGDIINDSHAEVLARRAFLRYLYEQLQAARSGNQESIFTSPDQDRLCSLKNSIKFHFFTSQTPCGDASIFPKESPAGVELSKDPSSDDCEAGAGVKMVQDESLRGHRGACKRAGDSFDVDASSLQLSSDSSSECLHSNKKLKCDKSVPIQVSVTEPCVQQLCNDTDSLVSEHGDNPSLLLDRSSSRCCSTSPACTSVRDDETDCKTAPNQLPEQTDSSSGYCRDIHRTGAKCMPEGPQDLLLSGADYHRVGLLRLKPGRGDPTLSMSCSDKMAKWNVVGWQGALLSHFLARPLHLTSVIVGKCPYNQEAIQRALMGRLQQVSNLPEHYTINVPHIVSTQVLFPDSKGAVQSSNAAGHSNQGKVVPAGAAIIWANVKQGTLEVSVNGKRQGVTSKNIHKKEARCSVCKAEMFESFKDLMQSCPESGYPQTLRRNDLHTYYDCKMAATPYQQALARFHVVFNTWVKKPSDYSLFS</sequence>
<protein>
    <recommendedName>
        <fullName evidence="9">tRNA-specific adenosine deaminase 1</fullName>
        <ecNumber evidence="8">3.5.4.34</ecNumber>
    </recommendedName>
    <alternativeName>
        <fullName evidence="10">tRNA-specific adenosine-37 deaminase</fullName>
    </alternativeName>
</protein>
<keyword evidence="13" id="KW-1185">Reference proteome</keyword>
<evidence type="ECO:0000256" key="7">
    <source>
        <dbReference type="ARBA" id="ARBA00038326"/>
    </source>
</evidence>
<evidence type="ECO:0000256" key="4">
    <source>
        <dbReference type="ARBA" id="ARBA00022833"/>
    </source>
</evidence>
<dbReference type="GO" id="GO:0046872">
    <property type="term" value="F:metal ion binding"/>
    <property type="evidence" value="ECO:0007669"/>
    <property type="project" value="UniProtKB-KW"/>
</dbReference>
<dbReference type="PANTHER" id="PTHR46516:SF1">
    <property type="entry name" value="TRNA-SPECIFIC ADENOSINE DEAMINASE 1"/>
    <property type="match status" value="1"/>
</dbReference>
<evidence type="ECO:0000256" key="3">
    <source>
        <dbReference type="ARBA" id="ARBA00022801"/>
    </source>
</evidence>
<keyword evidence="1" id="KW-0819">tRNA processing</keyword>
<comment type="similarity">
    <text evidence="7">Belongs to the ADAT1 family.</text>
</comment>
<dbReference type="GeneID" id="110984767"/>
<evidence type="ECO:0000256" key="1">
    <source>
        <dbReference type="ARBA" id="ARBA00022694"/>
    </source>
</evidence>
<evidence type="ECO:0000256" key="9">
    <source>
        <dbReference type="ARBA" id="ARBA00040502"/>
    </source>
</evidence>
<dbReference type="GO" id="GO:0043829">
    <property type="term" value="F:tRNA-specific adenosine-37 deaminase activity"/>
    <property type="evidence" value="ECO:0007669"/>
    <property type="project" value="UniProtKB-EC"/>
</dbReference>
<comment type="cofactor">
    <cofactor evidence="5">
        <name>1D-myo-inositol hexakisphosphate</name>
        <dbReference type="ChEBI" id="CHEBI:58130"/>
    </cofactor>
</comment>
<dbReference type="PANTHER" id="PTHR46516">
    <property type="entry name" value="TRNA-SPECIFIC ADENOSINE DEAMINASE 1"/>
    <property type="match status" value="1"/>
</dbReference>
<dbReference type="GO" id="GO:0008033">
    <property type="term" value="P:tRNA processing"/>
    <property type="evidence" value="ECO:0007669"/>
    <property type="project" value="UniProtKB-KW"/>
</dbReference>
<dbReference type="KEGG" id="aplc:110984767"/>
<dbReference type="InterPro" id="IPR002466">
    <property type="entry name" value="A_deamin"/>
</dbReference>
<dbReference type="GO" id="GO:0003723">
    <property type="term" value="F:RNA binding"/>
    <property type="evidence" value="ECO:0007669"/>
    <property type="project" value="InterPro"/>
</dbReference>
<comment type="function">
    <text evidence="6">Specifically deaminates adenosine-37 to inosine in tRNA-Ala.</text>
</comment>
<organism evidence="13 14">
    <name type="scientific">Acanthaster planci</name>
    <name type="common">Crown-of-thorns starfish</name>
    <dbReference type="NCBI Taxonomy" id="133434"/>
    <lineage>
        <taxon>Eukaryota</taxon>
        <taxon>Metazoa</taxon>
        <taxon>Echinodermata</taxon>
        <taxon>Eleutherozoa</taxon>
        <taxon>Asterozoa</taxon>
        <taxon>Asteroidea</taxon>
        <taxon>Valvatacea</taxon>
        <taxon>Valvatida</taxon>
        <taxon>Acanthasteridae</taxon>
        <taxon>Acanthaster</taxon>
    </lineage>
</organism>
<keyword evidence="3" id="KW-0378">Hydrolase</keyword>
<keyword evidence="4" id="KW-0862">Zinc</keyword>
<gene>
    <name evidence="14" type="primary">LOC110984767</name>
</gene>
<evidence type="ECO:0000256" key="5">
    <source>
        <dbReference type="ARBA" id="ARBA00037026"/>
    </source>
</evidence>
<dbReference type="Pfam" id="PF02137">
    <property type="entry name" value="A_deamin"/>
    <property type="match status" value="1"/>
</dbReference>
<evidence type="ECO:0000256" key="8">
    <source>
        <dbReference type="ARBA" id="ARBA00038940"/>
    </source>
</evidence>
<dbReference type="EC" id="3.5.4.34" evidence="8"/>
<evidence type="ECO:0000256" key="11">
    <source>
        <dbReference type="ARBA" id="ARBA00047635"/>
    </source>
</evidence>
<keyword evidence="2" id="KW-0479">Metal-binding</keyword>
<reference evidence="14" key="1">
    <citation type="submission" date="2025-08" db="UniProtKB">
        <authorList>
            <consortium name="RefSeq"/>
        </authorList>
    </citation>
    <scope>IDENTIFICATION</scope>
</reference>
<evidence type="ECO:0000256" key="6">
    <source>
        <dbReference type="ARBA" id="ARBA00037784"/>
    </source>
</evidence>
<accession>A0A8B7Z7K9</accession>
<evidence type="ECO:0000259" key="12">
    <source>
        <dbReference type="PROSITE" id="PS50141"/>
    </source>
</evidence>
<proteinExistence type="inferred from homology"/>
<dbReference type="Proteomes" id="UP000694845">
    <property type="component" value="Unplaced"/>
</dbReference>
<dbReference type="OrthoDB" id="10268011at2759"/>
<comment type="catalytic activity">
    <reaction evidence="11">
        <text>adenosine(37) in tRNA(Ala) + H2O + H(+) = inosine(37) in tRNA(Ala) + NH4(+)</text>
        <dbReference type="Rhea" id="RHEA:50968"/>
        <dbReference type="Rhea" id="RHEA-COMP:12855"/>
        <dbReference type="Rhea" id="RHEA-COMP:12856"/>
        <dbReference type="ChEBI" id="CHEBI:15377"/>
        <dbReference type="ChEBI" id="CHEBI:15378"/>
        <dbReference type="ChEBI" id="CHEBI:28938"/>
        <dbReference type="ChEBI" id="CHEBI:74411"/>
        <dbReference type="ChEBI" id="CHEBI:82852"/>
        <dbReference type="EC" id="3.5.4.34"/>
    </reaction>
</comment>
<evidence type="ECO:0000313" key="13">
    <source>
        <dbReference type="Proteomes" id="UP000694845"/>
    </source>
</evidence>
<dbReference type="SMART" id="SM00552">
    <property type="entry name" value="ADEAMc"/>
    <property type="match status" value="1"/>
</dbReference>